<dbReference type="RefSeq" id="WP_070968043.1">
    <property type="nucleotide sequence ID" value="NZ_CP017603.1"/>
</dbReference>
<reference evidence="2 3" key="1">
    <citation type="submission" date="2016-10" db="EMBL/GenBank/DDBJ databases">
        <title>Complete Genome Sequence of Acetogen Clostridium formicoaceticum ATCC 27076.</title>
        <authorList>
            <person name="Bao T."/>
            <person name="Cheng C."/>
            <person name="Zhao J."/>
            <person name="Yang S.-T."/>
            <person name="Wang J."/>
            <person name="Wang M."/>
        </authorList>
    </citation>
    <scope>NUCLEOTIDE SEQUENCE [LARGE SCALE GENOMIC DNA]</scope>
    <source>
        <strain evidence="2 3">ATCC 27076</strain>
    </source>
</reference>
<dbReference type="InterPro" id="IPR029044">
    <property type="entry name" value="Nucleotide-diphossugar_trans"/>
</dbReference>
<dbReference type="Gene3D" id="1.10.3210.10">
    <property type="entry name" value="Hypothetical protein af1432"/>
    <property type="match status" value="1"/>
</dbReference>
<dbReference type="SMART" id="SM00471">
    <property type="entry name" value="HDc"/>
    <property type="match status" value="1"/>
</dbReference>
<dbReference type="PANTHER" id="PTHR43777:SF1">
    <property type="entry name" value="MOLYBDENUM COFACTOR CYTIDYLYLTRANSFERASE"/>
    <property type="match status" value="1"/>
</dbReference>
<evidence type="ECO:0000313" key="2">
    <source>
        <dbReference type="EMBL" id="AOY76459.1"/>
    </source>
</evidence>
<dbReference type="CDD" id="cd04182">
    <property type="entry name" value="GT_2_like_f"/>
    <property type="match status" value="1"/>
</dbReference>
<dbReference type="Proteomes" id="UP000177894">
    <property type="component" value="Chromosome"/>
</dbReference>
<sequence>MMRNQIGAIIIAAGLSSRMKIFKPLLKIGKKTAVEMAVTSMQQAGIQEILVVTGYQWERIADTLDTTSIQLLVNEQYMKGMYSSIVKGVTNLSEKIKAFFLLPVDIPLIKSRTLQEIMTCYDETQAGIVYPVFNDIKGHPPLISTKYKEAIIANNLPGGLRSLLENYERDTAKIEVVDAGITMDMDTQDDYVNLLEYYLARSIPNEAECRAILKKFGTPMHILQHGEKVAMLACSIGKALNEKGYNFNRDLLRASGMLHDIAKGRPCHAEAGGEILMNLGYPQVAKVIAAHMEIETKDCENITEEEIIYLADKMVNKCNIVSLEDRLRLSYEKYCHQPQAFKHIERRLKEAGHILNKIIKITGLSEERIIAFDQQGESK</sequence>
<name>A0ABM6ETV8_9CLOT</name>
<dbReference type="Pfam" id="PF12804">
    <property type="entry name" value="NTP_transf_3"/>
    <property type="match status" value="1"/>
</dbReference>
<proteinExistence type="predicted"/>
<dbReference type="SUPFAM" id="SSF109604">
    <property type="entry name" value="HD-domain/PDEase-like"/>
    <property type="match status" value="1"/>
</dbReference>
<dbReference type="SUPFAM" id="SSF53448">
    <property type="entry name" value="Nucleotide-diphospho-sugar transferases"/>
    <property type="match status" value="1"/>
</dbReference>
<dbReference type="NCBIfam" id="NF045665">
    <property type="entry name" value="NTPtran_DVU1551"/>
    <property type="match status" value="1"/>
</dbReference>
<dbReference type="Gene3D" id="3.90.550.10">
    <property type="entry name" value="Spore Coat Polysaccharide Biosynthesis Protein SpsA, Chain A"/>
    <property type="match status" value="1"/>
</dbReference>
<evidence type="ECO:0000259" key="1">
    <source>
        <dbReference type="PROSITE" id="PS51831"/>
    </source>
</evidence>
<dbReference type="Pfam" id="PF01966">
    <property type="entry name" value="HD"/>
    <property type="match status" value="1"/>
</dbReference>
<dbReference type="PROSITE" id="PS51831">
    <property type="entry name" value="HD"/>
    <property type="match status" value="1"/>
</dbReference>
<accession>A0ABM6ETV8</accession>
<evidence type="ECO:0000313" key="3">
    <source>
        <dbReference type="Proteomes" id="UP000177894"/>
    </source>
</evidence>
<protein>
    <recommendedName>
        <fullName evidence="1">HD domain-containing protein</fullName>
    </recommendedName>
</protein>
<dbReference type="PANTHER" id="PTHR43777">
    <property type="entry name" value="MOLYBDENUM COFACTOR CYTIDYLYLTRANSFERASE"/>
    <property type="match status" value="1"/>
</dbReference>
<dbReference type="InterPro" id="IPR006674">
    <property type="entry name" value="HD_domain"/>
</dbReference>
<dbReference type="InterPro" id="IPR054703">
    <property type="entry name" value="Mop-rel"/>
</dbReference>
<dbReference type="CDD" id="cd00077">
    <property type="entry name" value="HDc"/>
    <property type="match status" value="1"/>
</dbReference>
<feature type="domain" description="HD" evidence="1">
    <location>
        <begin position="222"/>
        <end position="317"/>
    </location>
</feature>
<keyword evidence="3" id="KW-1185">Reference proteome</keyword>
<dbReference type="EMBL" id="CP017603">
    <property type="protein sequence ID" value="AOY76459.1"/>
    <property type="molecule type" value="Genomic_DNA"/>
</dbReference>
<gene>
    <name evidence="2" type="ORF">BJL90_11400</name>
</gene>
<dbReference type="InterPro" id="IPR025877">
    <property type="entry name" value="MobA-like_NTP_Trfase"/>
</dbReference>
<organism evidence="2 3">
    <name type="scientific">Clostridium formicaceticum</name>
    <dbReference type="NCBI Taxonomy" id="1497"/>
    <lineage>
        <taxon>Bacteria</taxon>
        <taxon>Bacillati</taxon>
        <taxon>Bacillota</taxon>
        <taxon>Clostridia</taxon>
        <taxon>Eubacteriales</taxon>
        <taxon>Clostridiaceae</taxon>
        <taxon>Clostridium</taxon>
    </lineage>
</organism>
<dbReference type="InterPro" id="IPR003607">
    <property type="entry name" value="HD/PDEase_dom"/>
</dbReference>